<keyword evidence="3" id="KW-0175">Coiled coil</keyword>
<dbReference type="PANTHER" id="PTHR23322">
    <property type="entry name" value="FAS-ASSOCIATED PROTEIN"/>
    <property type="match status" value="1"/>
</dbReference>
<feature type="domain" description="UBX" evidence="4">
    <location>
        <begin position="392"/>
        <end position="468"/>
    </location>
</feature>
<accession>E4XXE0</accession>
<comment type="subcellular location">
    <subcellularLocation>
        <location evidence="1">Lipid droplet</location>
    </subcellularLocation>
</comment>
<sequence>MTEDNHEVEITPEQTEHIVTFSMSTGNEDLDECAKVLKENNWDLDRAVNATLAGTSGPPSPISAPQTATETTASVSNIINLSDDEEFPENFIRRRRPPMEESLDHDDVPPPPPIGPELQPDLTLTGSTVARRPSGTVITMLVSFMSLAVRSPWFLVKNTFSLVSSWWRNLGPELTPAQQVDEFAIKFNKKYDDSEITWMKCPYNAAVNAVRSNLRPVIVYLANELKTEKSDNFAQLLVALNKSISGRIDFWGCDIISPEAVRTADQVKATIFPCVLILGLHKDKQSIIWRTALDNIDIEDLKLQVERAEAELVTARHEAQVRQMDRSLREQQDAEFERTMEADRKRLEEARLKKESEERKLLEAEEKKKLVKRKLTETRERKISARNNLAVEPENGIRLQFKLPNGAKFIRKFVVEAPISDIFLYVESLEDSPGECFISSVFPVRKITPSETRSLAELGIKNNDQLMIQAVELFSSDEDESDESD</sequence>
<gene>
    <name evidence="5" type="ORF">GSOID_T00007325001</name>
</gene>
<dbReference type="Proteomes" id="UP000001307">
    <property type="component" value="Unassembled WGS sequence"/>
</dbReference>
<dbReference type="EMBL" id="FN653276">
    <property type="protein sequence ID" value="CBY14334.1"/>
    <property type="molecule type" value="Genomic_DNA"/>
</dbReference>
<dbReference type="InterPro" id="IPR001012">
    <property type="entry name" value="UBX_dom"/>
</dbReference>
<dbReference type="GO" id="GO:0036503">
    <property type="term" value="P:ERAD pathway"/>
    <property type="evidence" value="ECO:0007669"/>
    <property type="project" value="TreeGrafter"/>
</dbReference>
<proteinExistence type="predicted"/>
<evidence type="ECO:0000256" key="1">
    <source>
        <dbReference type="ARBA" id="ARBA00004502"/>
    </source>
</evidence>
<dbReference type="PANTHER" id="PTHR23322:SF1">
    <property type="entry name" value="FAS-ASSOCIATED FACTOR 2"/>
    <property type="match status" value="1"/>
</dbReference>
<dbReference type="GO" id="GO:0005783">
    <property type="term" value="C:endoplasmic reticulum"/>
    <property type="evidence" value="ECO:0007669"/>
    <property type="project" value="TreeGrafter"/>
</dbReference>
<dbReference type="InterPro" id="IPR050730">
    <property type="entry name" value="UBX_domain-protein"/>
</dbReference>
<evidence type="ECO:0000313" key="6">
    <source>
        <dbReference type="Proteomes" id="UP000001307"/>
    </source>
</evidence>
<evidence type="ECO:0000313" key="5">
    <source>
        <dbReference type="EMBL" id="CBY14334.1"/>
    </source>
</evidence>
<dbReference type="CDD" id="cd01767">
    <property type="entry name" value="UBX"/>
    <property type="match status" value="1"/>
</dbReference>
<dbReference type="GO" id="GO:0005811">
    <property type="term" value="C:lipid droplet"/>
    <property type="evidence" value="ECO:0007669"/>
    <property type="project" value="UniProtKB-SubCell"/>
</dbReference>
<keyword evidence="6" id="KW-1185">Reference proteome</keyword>
<dbReference type="AlphaFoldDB" id="E4XXE0"/>
<evidence type="ECO:0000256" key="3">
    <source>
        <dbReference type="SAM" id="Coils"/>
    </source>
</evidence>
<organism evidence="5 6">
    <name type="scientific">Oikopleura dioica</name>
    <name type="common">Tunicate</name>
    <dbReference type="NCBI Taxonomy" id="34765"/>
    <lineage>
        <taxon>Eukaryota</taxon>
        <taxon>Metazoa</taxon>
        <taxon>Chordata</taxon>
        <taxon>Tunicata</taxon>
        <taxon>Appendicularia</taxon>
        <taxon>Copelata</taxon>
        <taxon>Oikopleuridae</taxon>
        <taxon>Oikopleura</taxon>
    </lineage>
</organism>
<dbReference type="InterPro" id="IPR029071">
    <property type="entry name" value="Ubiquitin-like_domsf"/>
</dbReference>
<dbReference type="InterPro" id="IPR044541">
    <property type="entry name" value="FAF1_UBA"/>
</dbReference>
<dbReference type="PROSITE" id="PS50033">
    <property type="entry name" value="UBX"/>
    <property type="match status" value="1"/>
</dbReference>
<dbReference type="Gene3D" id="3.10.20.90">
    <property type="entry name" value="Phosphatidylinositol 3-kinase Catalytic Subunit, Chain A, domain 1"/>
    <property type="match status" value="1"/>
</dbReference>
<dbReference type="Pfam" id="PF14555">
    <property type="entry name" value="UBA_4"/>
    <property type="match status" value="1"/>
</dbReference>
<dbReference type="CDD" id="cd14413">
    <property type="entry name" value="UBA_FAF1"/>
    <property type="match status" value="1"/>
</dbReference>
<dbReference type="Gene3D" id="3.40.30.10">
    <property type="entry name" value="Glutaredoxin"/>
    <property type="match status" value="1"/>
</dbReference>
<name>E4XXE0_OIKDI</name>
<feature type="coiled-coil region" evidence="3">
    <location>
        <begin position="298"/>
        <end position="381"/>
    </location>
</feature>
<evidence type="ECO:0000256" key="2">
    <source>
        <dbReference type="ARBA" id="ARBA00022677"/>
    </source>
</evidence>
<dbReference type="InParanoid" id="E4XXE0"/>
<keyword evidence="2" id="KW-0551">Lipid droplet</keyword>
<reference evidence="5 6" key="1">
    <citation type="journal article" date="2010" name="Science">
        <title>Plasticity of animal genome architecture unmasked by rapid evolution of a pelagic tunicate.</title>
        <authorList>
            <person name="Denoeud F."/>
            <person name="Henriet S."/>
            <person name="Mungpakdee S."/>
            <person name="Aury J.M."/>
            <person name="Da Silva C."/>
            <person name="Brinkmann H."/>
            <person name="Mikhaleva J."/>
            <person name="Olsen L.C."/>
            <person name="Jubin C."/>
            <person name="Canestro C."/>
            <person name="Bouquet J.M."/>
            <person name="Danks G."/>
            <person name="Poulain J."/>
            <person name="Campsteijn C."/>
            <person name="Adamski M."/>
            <person name="Cross I."/>
            <person name="Yadetie F."/>
            <person name="Muffato M."/>
            <person name="Louis A."/>
            <person name="Butcher S."/>
            <person name="Tsagkogeorga G."/>
            <person name="Konrad A."/>
            <person name="Singh S."/>
            <person name="Jensen M.F."/>
            <person name="Cong E.H."/>
            <person name="Eikeseth-Otteraa H."/>
            <person name="Noel B."/>
            <person name="Anthouard V."/>
            <person name="Porcel B.M."/>
            <person name="Kachouri-Lafond R."/>
            <person name="Nishino A."/>
            <person name="Ugolini M."/>
            <person name="Chourrout P."/>
            <person name="Nishida H."/>
            <person name="Aasland R."/>
            <person name="Huzurbazar S."/>
            <person name="Westhof E."/>
            <person name="Delsuc F."/>
            <person name="Lehrach H."/>
            <person name="Reinhardt R."/>
            <person name="Weissenbach J."/>
            <person name="Roy S.W."/>
            <person name="Artiguenave F."/>
            <person name="Postlethwait J.H."/>
            <person name="Manak J.R."/>
            <person name="Thompson E.M."/>
            <person name="Jaillon O."/>
            <person name="Du Pasquier L."/>
            <person name="Boudinot P."/>
            <person name="Liberles D.A."/>
            <person name="Volff J.N."/>
            <person name="Philippe H."/>
            <person name="Lenhard B."/>
            <person name="Roest Crollius H."/>
            <person name="Wincker P."/>
            <person name="Chourrout D."/>
        </authorList>
    </citation>
    <scope>NUCLEOTIDE SEQUENCE [LARGE SCALE GENOMIC DNA]</scope>
</reference>
<evidence type="ECO:0000259" key="4">
    <source>
        <dbReference type="PROSITE" id="PS50033"/>
    </source>
</evidence>
<dbReference type="OrthoDB" id="1026733at2759"/>
<dbReference type="Pfam" id="PF00789">
    <property type="entry name" value="UBX"/>
    <property type="match status" value="1"/>
</dbReference>
<dbReference type="SUPFAM" id="SSF54236">
    <property type="entry name" value="Ubiquitin-like"/>
    <property type="match status" value="1"/>
</dbReference>
<dbReference type="Gene3D" id="1.10.8.10">
    <property type="entry name" value="DNA helicase RuvA subunit, C-terminal domain"/>
    <property type="match status" value="1"/>
</dbReference>
<dbReference type="FunCoup" id="E4XXE0">
    <property type="interactions" value="777"/>
</dbReference>
<protein>
    <recommendedName>
        <fullName evidence="4">UBX domain-containing protein</fullName>
    </recommendedName>
</protein>
<dbReference type="GO" id="GO:0043130">
    <property type="term" value="F:ubiquitin binding"/>
    <property type="evidence" value="ECO:0007669"/>
    <property type="project" value="TreeGrafter"/>
</dbReference>